<keyword evidence="3" id="KW-1185">Reference proteome</keyword>
<dbReference type="Gramene" id="RZC63780">
    <property type="protein sequence ID" value="RZC63780"/>
    <property type="gene ID" value="C5167_025531"/>
</dbReference>
<dbReference type="PROSITE" id="PS50181">
    <property type="entry name" value="FBOX"/>
    <property type="match status" value="1"/>
</dbReference>
<dbReference type="InterPro" id="IPR050232">
    <property type="entry name" value="FBL13/AtMIF1-like"/>
</dbReference>
<dbReference type="InterPro" id="IPR036047">
    <property type="entry name" value="F-box-like_dom_sf"/>
</dbReference>
<gene>
    <name evidence="2" type="ORF">C5167_025531</name>
</gene>
<proteinExistence type="predicted"/>
<sequence>MSAGSARELLRQGNSMDVGEDRISKLPDPLVHHILSFLPTKSAVSTCVLSKRWKNVWVSIPVLHFHNWEPPRIRFTRNEDHDEQAIISEMDKFMDCVDRSSFFSGSYSYPNNGKMIPDSLFTCESLTTLDFQFTEQDGLDLPESISLPRLKILRLTNIVYDDEKLAGKLFSSCPVLEELCLTDCSWQNFYFIRVSAPRLKSFTLTGCLRSNMEDVKVKIDAPNLSSFTFCDWLPEDFVVDSFPLLHDADLYYNYGDIESRFRPISKFVTKLCNVKVLKISGAYFKVKFSGKVDESTLTFDKVPSCMECLKSIEFQKFNGYPKELEMVKFVLKHARVLQTVTMETSYTVGSYMDPRKKEKNLKAVEVEALNWKITTQLGMSPWASAGC</sequence>
<dbReference type="CDD" id="cd22160">
    <property type="entry name" value="F-box_AtFBL13-like"/>
    <property type="match status" value="1"/>
</dbReference>
<name>A0A4Y7JUR5_PAPSO</name>
<protein>
    <recommendedName>
        <fullName evidence="1">F-box domain-containing protein</fullName>
    </recommendedName>
</protein>
<organism evidence="2 3">
    <name type="scientific">Papaver somniferum</name>
    <name type="common">Opium poppy</name>
    <dbReference type="NCBI Taxonomy" id="3469"/>
    <lineage>
        <taxon>Eukaryota</taxon>
        <taxon>Viridiplantae</taxon>
        <taxon>Streptophyta</taxon>
        <taxon>Embryophyta</taxon>
        <taxon>Tracheophyta</taxon>
        <taxon>Spermatophyta</taxon>
        <taxon>Magnoliopsida</taxon>
        <taxon>Ranunculales</taxon>
        <taxon>Papaveraceae</taxon>
        <taxon>Papaveroideae</taxon>
        <taxon>Papaver</taxon>
    </lineage>
</organism>
<feature type="domain" description="F-box" evidence="1">
    <location>
        <begin position="20"/>
        <end position="56"/>
    </location>
</feature>
<dbReference type="Pfam" id="PF08387">
    <property type="entry name" value="FBD"/>
    <property type="match status" value="1"/>
</dbReference>
<dbReference type="InterPro" id="IPR053781">
    <property type="entry name" value="F-box_AtFBL13-like"/>
</dbReference>
<evidence type="ECO:0000313" key="2">
    <source>
        <dbReference type="EMBL" id="RZC63780.1"/>
    </source>
</evidence>
<accession>A0A4Y7JUR5</accession>
<dbReference type="SMART" id="SM00256">
    <property type="entry name" value="FBOX"/>
    <property type="match status" value="1"/>
</dbReference>
<dbReference type="SUPFAM" id="SSF52047">
    <property type="entry name" value="RNI-like"/>
    <property type="match status" value="1"/>
</dbReference>
<dbReference type="InterPro" id="IPR001810">
    <property type="entry name" value="F-box_dom"/>
</dbReference>
<dbReference type="InterPro" id="IPR032675">
    <property type="entry name" value="LRR_dom_sf"/>
</dbReference>
<dbReference type="Gene3D" id="1.20.1280.50">
    <property type="match status" value="1"/>
</dbReference>
<dbReference type="EMBL" id="CM010719">
    <property type="protein sequence ID" value="RZC63780.1"/>
    <property type="molecule type" value="Genomic_DNA"/>
</dbReference>
<dbReference type="Pfam" id="PF00646">
    <property type="entry name" value="F-box"/>
    <property type="match status" value="1"/>
</dbReference>
<dbReference type="OMA" id="IRIECTL"/>
<feature type="non-terminal residue" evidence="2">
    <location>
        <position position="387"/>
    </location>
</feature>
<dbReference type="PANTHER" id="PTHR31900:SF30">
    <property type="entry name" value="SUPERFAMILY PROTEIN, PUTATIVE-RELATED"/>
    <property type="match status" value="1"/>
</dbReference>
<reference evidence="2 3" key="1">
    <citation type="journal article" date="2018" name="Science">
        <title>The opium poppy genome and morphinan production.</title>
        <authorList>
            <person name="Guo L."/>
            <person name="Winzer T."/>
            <person name="Yang X."/>
            <person name="Li Y."/>
            <person name="Ning Z."/>
            <person name="He Z."/>
            <person name="Teodor R."/>
            <person name="Lu Y."/>
            <person name="Bowser T.A."/>
            <person name="Graham I.A."/>
            <person name="Ye K."/>
        </authorList>
    </citation>
    <scope>NUCLEOTIDE SEQUENCE [LARGE SCALE GENOMIC DNA]</scope>
    <source>
        <strain evidence="3">cv. HN1</strain>
        <tissue evidence="2">Leaves</tissue>
    </source>
</reference>
<evidence type="ECO:0000313" key="3">
    <source>
        <dbReference type="Proteomes" id="UP000316621"/>
    </source>
</evidence>
<dbReference type="AlphaFoldDB" id="A0A4Y7JUR5"/>
<dbReference type="InterPro" id="IPR006566">
    <property type="entry name" value="FBD"/>
</dbReference>
<dbReference type="SUPFAM" id="SSF81383">
    <property type="entry name" value="F-box domain"/>
    <property type="match status" value="1"/>
</dbReference>
<dbReference type="Gene3D" id="3.80.10.10">
    <property type="entry name" value="Ribonuclease Inhibitor"/>
    <property type="match status" value="1"/>
</dbReference>
<evidence type="ECO:0000259" key="1">
    <source>
        <dbReference type="PROSITE" id="PS50181"/>
    </source>
</evidence>
<dbReference type="PANTHER" id="PTHR31900">
    <property type="entry name" value="F-BOX/RNI SUPERFAMILY PROTEIN-RELATED"/>
    <property type="match status" value="1"/>
</dbReference>
<dbReference type="Proteomes" id="UP000316621">
    <property type="component" value="Chromosome 5"/>
</dbReference>
<dbReference type="InterPro" id="IPR055411">
    <property type="entry name" value="LRR_FXL15/At3g58940/PEG3-like"/>
</dbReference>
<dbReference type="Pfam" id="PF24758">
    <property type="entry name" value="LRR_At5g56370"/>
    <property type="match status" value="1"/>
</dbReference>